<accession>A0AAD1U4X6</accession>
<organism evidence="1 2">
    <name type="scientific">Euplotes crassus</name>
    <dbReference type="NCBI Taxonomy" id="5936"/>
    <lineage>
        <taxon>Eukaryota</taxon>
        <taxon>Sar</taxon>
        <taxon>Alveolata</taxon>
        <taxon>Ciliophora</taxon>
        <taxon>Intramacronucleata</taxon>
        <taxon>Spirotrichea</taxon>
        <taxon>Hypotrichia</taxon>
        <taxon>Euplotida</taxon>
        <taxon>Euplotidae</taxon>
        <taxon>Moneuplotes</taxon>
    </lineage>
</organism>
<dbReference type="EMBL" id="CAMPGE010003238">
    <property type="protein sequence ID" value="CAI2362061.1"/>
    <property type="molecule type" value="Genomic_DNA"/>
</dbReference>
<protein>
    <submittedName>
        <fullName evidence="1">Uncharacterized protein</fullName>
    </submittedName>
</protein>
<reference evidence="1" key="1">
    <citation type="submission" date="2023-07" db="EMBL/GenBank/DDBJ databases">
        <authorList>
            <consortium name="AG Swart"/>
            <person name="Singh M."/>
            <person name="Singh A."/>
            <person name="Seah K."/>
            <person name="Emmerich C."/>
        </authorList>
    </citation>
    <scope>NUCLEOTIDE SEQUENCE</scope>
    <source>
        <strain evidence="1">DP1</strain>
    </source>
</reference>
<sequence>MSTSQIKNLISAPIDANEERSEKLLLSDKQINSTLENDSFFDDEDLIVDDECIKKHSICTSTFNSSSKLINEKGKFKALYGGVNPLCPESKEIKTPPKALLNNSEPLIAFRRKNLYERSDCDSEQSQADFSDIYSLSNSSDGESLSLGTFRSQLISEN</sequence>
<comment type="caution">
    <text evidence="1">The sequence shown here is derived from an EMBL/GenBank/DDBJ whole genome shotgun (WGS) entry which is preliminary data.</text>
</comment>
<evidence type="ECO:0000313" key="1">
    <source>
        <dbReference type="EMBL" id="CAI2362061.1"/>
    </source>
</evidence>
<name>A0AAD1U4X6_EUPCR</name>
<dbReference type="AlphaFoldDB" id="A0AAD1U4X6"/>
<proteinExistence type="predicted"/>
<keyword evidence="2" id="KW-1185">Reference proteome</keyword>
<gene>
    <name evidence="1" type="ORF">ECRASSUSDP1_LOCUS3378</name>
</gene>
<dbReference type="Proteomes" id="UP001295684">
    <property type="component" value="Unassembled WGS sequence"/>
</dbReference>
<evidence type="ECO:0000313" key="2">
    <source>
        <dbReference type="Proteomes" id="UP001295684"/>
    </source>
</evidence>